<keyword evidence="7 13" id="KW-0547">Nucleotide-binding</keyword>
<dbReference type="PRINTS" id="PR00943">
    <property type="entry name" value="CUATPASE"/>
</dbReference>
<dbReference type="CDD" id="cd02094">
    <property type="entry name" value="P-type_ATPase_Cu-like"/>
    <property type="match status" value="1"/>
</dbReference>
<dbReference type="GO" id="GO:0016887">
    <property type="term" value="F:ATP hydrolysis activity"/>
    <property type="evidence" value="ECO:0007669"/>
    <property type="project" value="InterPro"/>
</dbReference>
<dbReference type="GO" id="GO:0012505">
    <property type="term" value="C:endomembrane system"/>
    <property type="evidence" value="ECO:0007669"/>
    <property type="project" value="UniProtKB-SubCell"/>
</dbReference>
<name>A0A397I6Q3_9GLOM</name>
<dbReference type="PROSITE" id="PS50846">
    <property type="entry name" value="HMA_2"/>
    <property type="match status" value="2"/>
</dbReference>
<dbReference type="SUPFAM" id="SSF81653">
    <property type="entry name" value="Calcium ATPase, transduction domain A"/>
    <property type="match status" value="1"/>
</dbReference>
<evidence type="ECO:0000256" key="8">
    <source>
        <dbReference type="ARBA" id="ARBA00022840"/>
    </source>
</evidence>
<dbReference type="NCBIfam" id="TIGR01494">
    <property type="entry name" value="ATPase_P-type"/>
    <property type="match status" value="2"/>
</dbReference>
<dbReference type="NCBIfam" id="TIGR01525">
    <property type="entry name" value="ATPase-IB_hvy"/>
    <property type="match status" value="1"/>
</dbReference>
<dbReference type="OrthoDB" id="432719at2759"/>
<dbReference type="InterPro" id="IPR001757">
    <property type="entry name" value="P_typ_ATPase"/>
</dbReference>
<dbReference type="Gene3D" id="2.70.150.10">
    <property type="entry name" value="Calcium-transporting ATPase, cytoplasmic transduction domain A"/>
    <property type="match status" value="1"/>
</dbReference>
<keyword evidence="4" id="KW-0813">Transport</keyword>
<evidence type="ECO:0000259" key="14">
    <source>
        <dbReference type="PROSITE" id="PS50846"/>
    </source>
</evidence>
<evidence type="ECO:0000256" key="5">
    <source>
        <dbReference type="ARBA" id="ARBA00022692"/>
    </source>
</evidence>
<keyword evidence="8 13" id="KW-0067">ATP-binding</keyword>
<feature type="transmembrane region" description="Helical" evidence="13">
    <location>
        <begin position="313"/>
        <end position="335"/>
    </location>
</feature>
<dbReference type="SFLD" id="SFLDG00002">
    <property type="entry name" value="C1.7:_P-type_atpase_like"/>
    <property type="match status" value="1"/>
</dbReference>
<dbReference type="InterPro" id="IPR018303">
    <property type="entry name" value="ATPase_P-typ_P_site"/>
</dbReference>
<dbReference type="STRING" id="1348612.A0A397I6Q3"/>
<protein>
    <recommendedName>
        <fullName evidence="3">P-type Cu(+) transporter</fullName>
        <ecNumber evidence="3">7.2.2.8</ecNumber>
    </recommendedName>
    <alternativeName>
        <fullName evidence="12">Cu(2+)-ATPase</fullName>
    </alternativeName>
</protein>
<dbReference type="GO" id="GO:0005507">
    <property type="term" value="F:copper ion binding"/>
    <property type="evidence" value="ECO:0007669"/>
    <property type="project" value="TreeGrafter"/>
</dbReference>
<dbReference type="GO" id="GO:0043682">
    <property type="term" value="F:P-type divalent copper transporter activity"/>
    <property type="evidence" value="ECO:0007669"/>
    <property type="project" value="TreeGrafter"/>
</dbReference>
<dbReference type="InterPro" id="IPR036163">
    <property type="entry name" value="HMA_dom_sf"/>
</dbReference>
<evidence type="ECO:0000313" key="16">
    <source>
        <dbReference type="Proteomes" id="UP000266861"/>
    </source>
</evidence>
<dbReference type="FunFam" id="3.30.70.100:FF:000001">
    <property type="entry name" value="ATPase copper transporting beta"/>
    <property type="match status" value="1"/>
</dbReference>
<gene>
    <name evidence="15" type="ORF">Glove_269g57</name>
</gene>
<keyword evidence="6 13" id="KW-0479">Metal-binding</keyword>
<dbReference type="Proteomes" id="UP000266861">
    <property type="component" value="Unassembled WGS sequence"/>
</dbReference>
<dbReference type="SUPFAM" id="SSF81660">
    <property type="entry name" value="Metal cation-transporting ATPase, ATP-binding domain N"/>
    <property type="match status" value="1"/>
</dbReference>
<dbReference type="Gene3D" id="3.40.50.1000">
    <property type="entry name" value="HAD superfamily/HAD-like"/>
    <property type="match status" value="1"/>
</dbReference>
<keyword evidence="16" id="KW-1185">Reference proteome</keyword>
<dbReference type="InterPro" id="IPR006121">
    <property type="entry name" value="HMA_dom"/>
</dbReference>
<evidence type="ECO:0000256" key="12">
    <source>
        <dbReference type="ARBA" id="ARBA00080126"/>
    </source>
</evidence>
<dbReference type="EC" id="7.2.2.8" evidence="3"/>
<proteinExistence type="inferred from homology"/>
<feature type="domain" description="HMA" evidence="14">
    <location>
        <begin position="137"/>
        <end position="203"/>
    </location>
</feature>
<keyword evidence="9" id="KW-1278">Translocase</keyword>
<dbReference type="InterPro" id="IPR023299">
    <property type="entry name" value="ATPase_P-typ_cyto_dom_N"/>
</dbReference>
<dbReference type="PANTHER" id="PTHR43520">
    <property type="entry name" value="ATP7, ISOFORM B"/>
    <property type="match status" value="1"/>
</dbReference>
<dbReference type="SFLD" id="SFLDS00003">
    <property type="entry name" value="Haloacid_Dehalogenase"/>
    <property type="match status" value="1"/>
</dbReference>
<evidence type="ECO:0000256" key="6">
    <source>
        <dbReference type="ARBA" id="ARBA00022723"/>
    </source>
</evidence>
<evidence type="ECO:0000256" key="7">
    <source>
        <dbReference type="ARBA" id="ARBA00022741"/>
    </source>
</evidence>
<evidence type="ECO:0000313" key="15">
    <source>
        <dbReference type="EMBL" id="RHZ70577.1"/>
    </source>
</evidence>
<dbReference type="AlphaFoldDB" id="A0A397I6Q3"/>
<dbReference type="InterPro" id="IPR023214">
    <property type="entry name" value="HAD_sf"/>
</dbReference>
<dbReference type="InterPro" id="IPR027256">
    <property type="entry name" value="P-typ_ATPase_IB"/>
</dbReference>
<comment type="similarity">
    <text evidence="2 13">Belongs to the cation transport ATPase (P-type) (TC 3.A.3) family. Type IB subfamily.</text>
</comment>
<reference evidence="15 16" key="1">
    <citation type="submission" date="2018-08" db="EMBL/GenBank/DDBJ databases">
        <title>Genome and evolution of the arbuscular mycorrhizal fungus Diversispora epigaea (formerly Glomus versiforme) and its bacterial endosymbionts.</title>
        <authorList>
            <person name="Sun X."/>
            <person name="Fei Z."/>
            <person name="Harrison M."/>
        </authorList>
    </citation>
    <scope>NUCLEOTIDE SEQUENCE [LARGE SCALE GENOMIC DNA]</scope>
    <source>
        <strain evidence="15 16">IT104</strain>
    </source>
</reference>
<dbReference type="Pfam" id="PF00403">
    <property type="entry name" value="HMA"/>
    <property type="match status" value="2"/>
</dbReference>
<feature type="transmembrane region" description="Helical" evidence="13">
    <location>
        <begin position="274"/>
        <end position="292"/>
    </location>
</feature>
<evidence type="ECO:0000256" key="13">
    <source>
        <dbReference type="RuleBase" id="RU362081"/>
    </source>
</evidence>
<dbReference type="PANTHER" id="PTHR43520:SF8">
    <property type="entry name" value="P-TYPE CU(+) TRANSPORTER"/>
    <property type="match status" value="1"/>
</dbReference>
<dbReference type="GO" id="GO:0140581">
    <property type="term" value="F:P-type monovalent copper transporter activity"/>
    <property type="evidence" value="ECO:0007669"/>
    <property type="project" value="UniProtKB-EC"/>
</dbReference>
<dbReference type="GO" id="GO:0055070">
    <property type="term" value="P:copper ion homeostasis"/>
    <property type="evidence" value="ECO:0007669"/>
    <property type="project" value="TreeGrafter"/>
</dbReference>
<dbReference type="InterPro" id="IPR036412">
    <property type="entry name" value="HAD-like_sf"/>
</dbReference>
<dbReference type="CDD" id="cd00371">
    <property type="entry name" value="HMA"/>
    <property type="match status" value="2"/>
</dbReference>
<evidence type="ECO:0000256" key="11">
    <source>
        <dbReference type="ARBA" id="ARBA00023136"/>
    </source>
</evidence>
<organism evidence="15 16">
    <name type="scientific">Diversispora epigaea</name>
    <dbReference type="NCBI Taxonomy" id="1348612"/>
    <lineage>
        <taxon>Eukaryota</taxon>
        <taxon>Fungi</taxon>
        <taxon>Fungi incertae sedis</taxon>
        <taxon>Mucoromycota</taxon>
        <taxon>Glomeromycotina</taxon>
        <taxon>Glomeromycetes</taxon>
        <taxon>Diversisporales</taxon>
        <taxon>Diversisporaceae</taxon>
        <taxon>Diversispora</taxon>
    </lineage>
</organism>
<dbReference type="PRINTS" id="PR00119">
    <property type="entry name" value="CATATPASE"/>
</dbReference>
<dbReference type="InterPro" id="IPR017969">
    <property type="entry name" value="Heavy-metal-associated_CS"/>
</dbReference>
<sequence>MIPPSFECSIYSEDKFTNINENVNENDILQSIIVTDSSYNTHHYIKVSFTINGLSCAACVGSAQRVLERIDGIEPNSIDINLLLSKGSLRIEKSKLDVELIKTTIKNAGFTLEDVKVEDLNTDNTDARDLNEKNKNITTRFIVSGMTCASCVSSVKRVIEILPGIENTNVNLLTGDVIITHDPYKTGHRTLMETITNAGFTVQLNQNFLSVNATSKSIRERAEKYEKFLRKRTMLSILFSIPTFIIGMIFMMFLKDTSFTKNALGFQVFPGLNIGTLIMFLIATPVQFYIGYPFYVKSYHSIRYTRTANMDTLVALGTSVAYFGSIISVLIGIINHNDNNNMNNMNENDKKSMEGQEFFETSVLLITFIWLGRWMEAKAKGKTLDSMTKLMELQPEKADLVKIDMNNEIIEERKIDINLVQVGDIFKVNAGARIPCDGKIVKGITSIDESMITGESIPVSKSVDDIVISATLNQSSTILIKATRVGSDTTLSRIITLVQEAQSSKKAPIEELGDKISRVFVPSIISISIIVFISWLIAGSANSYPKDWIPYNENYVTFALFFAISVMVIACPCALGLASPTAIMVGTGIAAKFGILIKGGGEAIQMASKIDTIAFDKTGTLTYGKPRVIKSKMIVKTKEGVQKIDLKYLLLQIIGIVESSSDHPLAKAVTQHVMNKLSEQSDMMSMEDEKTNDQKLMKNLKNVSLVNVTEIPGKGLKAIVNVRSSICIIGEFKHPKESVNYNVFVGNEDWILEEKCTYPPSKSFEEQNLTQSWRKSGCSIVIVGLSLADDVLNNDIDNNNFSHEIVARFGILDKPRPEARSTISTLKSMGIDVWMITGDHPIAAKAIASRLKIKNVLAKVTPEVKAQTIKWLQQRNSSSTSNKSKKSSVVAMIGDGINDSLALTQADLGISISSASDIAIESSSIILTRSTLYSLITMIVLSKEIIKRIRINFIWAFMYNLCSIPIAAGVFFPIFKVGLPPALAGLLMSTPLIITPVLVPRPY</sequence>
<dbReference type="InterPro" id="IPR044492">
    <property type="entry name" value="P_typ_ATPase_HD_dom"/>
</dbReference>
<dbReference type="SUPFAM" id="SSF56784">
    <property type="entry name" value="HAD-like"/>
    <property type="match status" value="1"/>
</dbReference>
<feature type="transmembrane region" description="Helical" evidence="13">
    <location>
        <begin position="558"/>
        <end position="578"/>
    </location>
</feature>
<feature type="transmembrane region" description="Helical" evidence="13">
    <location>
        <begin position="355"/>
        <end position="372"/>
    </location>
</feature>
<evidence type="ECO:0000256" key="2">
    <source>
        <dbReference type="ARBA" id="ARBA00006024"/>
    </source>
</evidence>
<dbReference type="Gene3D" id="3.40.1110.10">
    <property type="entry name" value="Calcium-transporting ATPase, cytoplasmic domain N"/>
    <property type="match status" value="1"/>
</dbReference>
<dbReference type="InterPro" id="IPR059000">
    <property type="entry name" value="ATPase_P-type_domA"/>
</dbReference>
<evidence type="ECO:0000256" key="10">
    <source>
        <dbReference type="ARBA" id="ARBA00022989"/>
    </source>
</evidence>
<feature type="transmembrane region" description="Helical" evidence="13">
    <location>
        <begin position="234"/>
        <end position="254"/>
    </location>
</feature>
<dbReference type="FunFam" id="2.70.150.10:FF:000002">
    <property type="entry name" value="Copper-transporting ATPase 1, putative"/>
    <property type="match status" value="1"/>
</dbReference>
<comment type="subcellular location">
    <subcellularLocation>
        <location evidence="1">Endomembrane system</location>
        <topology evidence="1">Multi-pass membrane protein</topology>
    </subcellularLocation>
    <subcellularLocation>
        <location evidence="13">Membrane</location>
    </subcellularLocation>
</comment>
<dbReference type="InterPro" id="IPR008250">
    <property type="entry name" value="ATPase_P-typ_transduc_dom_A_sf"/>
</dbReference>
<evidence type="ECO:0000256" key="1">
    <source>
        <dbReference type="ARBA" id="ARBA00004127"/>
    </source>
</evidence>
<dbReference type="Pfam" id="PF00122">
    <property type="entry name" value="E1-E2_ATPase"/>
    <property type="match status" value="1"/>
</dbReference>
<dbReference type="SFLD" id="SFLDF00027">
    <property type="entry name" value="p-type_atpase"/>
    <property type="match status" value="1"/>
</dbReference>
<comment type="caution">
    <text evidence="15">The sequence shown here is derived from an EMBL/GenBank/DDBJ whole genome shotgun (WGS) entry which is preliminary data.</text>
</comment>
<dbReference type="GO" id="GO:0016020">
    <property type="term" value="C:membrane"/>
    <property type="evidence" value="ECO:0007669"/>
    <property type="project" value="UniProtKB-SubCell"/>
</dbReference>
<feature type="transmembrane region" description="Helical" evidence="13">
    <location>
        <begin position="981"/>
        <end position="999"/>
    </location>
</feature>
<dbReference type="Gene3D" id="3.30.70.100">
    <property type="match status" value="2"/>
</dbReference>
<feature type="domain" description="HMA" evidence="14">
    <location>
        <begin position="45"/>
        <end position="113"/>
    </location>
</feature>
<evidence type="ECO:0000256" key="9">
    <source>
        <dbReference type="ARBA" id="ARBA00022967"/>
    </source>
</evidence>
<evidence type="ECO:0000256" key="4">
    <source>
        <dbReference type="ARBA" id="ARBA00022448"/>
    </source>
</evidence>
<keyword evidence="11 13" id="KW-0472">Membrane</keyword>
<keyword evidence="5 13" id="KW-0812">Transmembrane</keyword>
<dbReference type="SUPFAM" id="SSF55008">
    <property type="entry name" value="HMA, heavy metal-associated domain"/>
    <property type="match status" value="2"/>
</dbReference>
<keyword evidence="10 13" id="KW-1133">Transmembrane helix</keyword>
<dbReference type="PROSITE" id="PS00154">
    <property type="entry name" value="ATPASE_E1_E2"/>
    <property type="match status" value="1"/>
</dbReference>
<dbReference type="PROSITE" id="PS01047">
    <property type="entry name" value="HMA_1"/>
    <property type="match status" value="1"/>
</dbReference>
<dbReference type="InterPro" id="IPR023298">
    <property type="entry name" value="ATPase_P-typ_TM_dom_sf"/>
</dbReference>
<accession>A0A397I6Q3</accession>
<evidence type="ECO:0000256" key="3">
    <source>
        <dbReference type="ARBA" id="ARBA00012517"/>
    </source>
</evidence>
<feature type="transmembrane region" description="Helical" evidence="13">
    <location>
        <begin position="953"/>
        <end position="975"/>
    </location>
</feature>
<dbReference type="Pfam" id="PF00702">
    <property type="entry name" value="Hydrolase"/>
    <property type="match status" value="1"/>
</dbReference>
<dbReference type="EMBL" id="PQFF01000246">
    <property type="protein sequence ID" value="RHZ70577.1"/>
    <property type="molecule type" value="Genomic_DNA"/>
</dbReference>
<dbReference type="GO" id="GO:0005524">
    <property type="term" value="F:ATP binding"/>
    <property type="evidence" value="ECO:0007669"/>
    <property type="project" value="UniProtKB-UniRule"/>
</dbReference>
<feature type="transmembrane region" description="Helical" evidence="13">
    <location>
        <begin position="519"/>
        <end position="538"/>
    </location>
</feature>
<dbReference type="SUPFAM" id="SSF81665">
    <property type="entry name" value="Calcium ATPase, transmembrane domain M"/>
    <property type="match status" value="1"/>
</dbReference>